<sequence>WKYVKPRFGGGVYKTQWMERGLVRLLEDEGLSYDVHMLNVSPFCASRVEVEAAAQFIHDALEQDVPVAFLNRHKGKEKALYTWHWVPIH</sequence>
<proteinExistence type="predicted"/>
<gene>
    <name evidence="1" type="ORF">Q604_UNBC04257G0001</name>
</gene>
<evidence type="ECO:0000313" key="1">
    <source>
        <dbReference type="EMBL" id="ETJ41799.1"/>
    </source>
</evidence>
<name>W1YKV0_9ZZZZ</name>
<protein>
    <submittedName>
        <fullName evidence="1">Uncharacterized protein</fullName>
    </submittedName>
</protein>
<dbReference type="AlphaFoldDB" id="W1YKV0"/>
<dbReference type="EMBL" id="AZMM01004257">
    <property type="protein sequence ID" value="ETJ41799.1"/>
    <property type="molecule type" value="Genomic_DNA"/>
</dbReference>
<feature type="non-terminal residue" evidence="1">
    <location>
        <position position="1"/>
    </location>
</feature>
<feature type="non-terminal residue" evidence="1">
    <location>
        <position position="89"/>
    </location>
</feature>
<accession>W1YKV0</accession>
<comment type="caution">
    <text evidence="1">The sequence shown here is derived from an EMBL/GenBank/DDBJ whole genome shotgun (WGS) entry which is preliminary data.</text>
</comment>
<reference evidence="1" key="1">
    <citation type="submission" date="2013-12" db="EMBL/GenBank/DDBJ databases">
        <title>A Varibaculum cambriense genome reconstructed from a premature infant gut community with otherwise low bacterial novelty that shifts toward anaerobic metabolism during the third week of life.</title>
        <authorList>
            <person name="Brown C.T."/>
            <person name="Sharon I."/>
            <person name="Thomas B.C."/>
            <person name="Castelle C.J."/>
            <person name="Morowitz M.J."/>
            <person name="Banfield J.F."/>
        </authorList>
    </citation>
    <scope>NUCLEOTIDE SEQUENCE</scope>
</reference>
<organism evidence="1">
    <name type="scientific">human gut metagenome</name>
    <dbReference type="NCBI Taxonomy" id="408170"/>
    <lineage>
        <taxon>unclassified sequences</taxon>
        <taxon>metagenomes</taxon>
        <taxon>organismal metagenomes</taxon>
    </lineage>
</organism>